<name>A0A811BS53_9VIRU</name>
<dbReference type="EMBL" id="LC625835">
    <property type="protein sequence ID" value="BCU03191.1"/>
    <property type="molecule type" value="Genomic_DNA"/>
</dbReference>
<organism evidence="2 3">
    <name type="scientific">Pandoravirus japonicus</name>
    <dbReference type="NCBI Taxonomy" id="2823154"/>
    <lineage>
        <taxon>Viruses</taxon>
        <taxon>Pandoravirus</taxon>
    </lineage>
</organism>
<feature type="region of interest" description="Disordered" evidence="1">
    <location>
        <begin position="187"/>
        <end position="214"/>
    </location>
</feature>
<feature type="region of interest" description="Disordered" evidence="1">
    <location>
        <begin position="1"/>
        <end position="91"/>
    </location>
</feature>
<proteinExistence type="predicted"/>
<accession>A0A811BS53</accession>
<evidence type="ECO:0000313" key="3">
    <source>
        <dbReference type="Proteomes" id="UP001253637"/>
    </source>
</evidence>
<protein>
    <submittedName>
        <fullName evidence="2">Uncharacterized protein</fullName>
    </submittedName>
</protein>
<reference evidence="2" key="1">
    <citation type="submission" date="2021-04" db="EMBL/GenBank/DDBJ databases">
        <title>Draft Genome Sequence of Pandoravirus japonicus, Isolated from the Sabaishi River of Niigata, Japan.</title>
        <authorList>
            <person name="Hosokawa N."/>
            <person name="Takahashi H."/>
            <person name="Aoki K."/>
            <person name="Takemura M."/>
        </authorList>
    </citation>
    <scope>NUCLEOTIDE SEQUENCE</scope>
</reference>
<evidence type="ECO:0000256" key="1">
    <source>
        <dbReference type="SAM" id="MobiDB-lite"/>
    </source>
</evidence>
<feature type="compositionally biased region" description="Basic and acidic residues" evidence="1">
    <location>
        <begin position="228"/>
        <end position="253"/>
    </location>
</feature>
<feature type="compositionally biased region" description="Basic and acidic residues" evidence="1">
    <location>
        <begin position="17"/>
        <end position="41"/>
    </location>
</feature>
<dbReference type="Proteomes" id="UP001253637">
    <property type="component" value="Segment"/>
</dbReference>
<feature type="region of interest" description="Disordered" evidence="1">
    <location>
        <begin position="228"/>
        <end position="279"/>
    </location>
</feature>
<evidence type="ECO:0000313" key="2">
    <source>
        <dbReference type="EMBL" id="BCU03191.1"/>
    </source>
</evidence>
<sequence>MHTHGYGQRYFHCRHHGRDDGRDRDRHPPARERNRDAHGDGDWFQSLVRTGSPRDSTGPPAAWAERARGGRPPQPARDQPFPGEVPPRITDDGEAVSVLDLVRNAAGMRGRHGRELSANIMRTLARRGWVFAREPFAGDQTPSSVVRADDLADFLLAAAKVVREPPYGRRIERYRETPGFAALAERVERARNSQRRPAPESPHAQHGTRLRAAKLEPVKLELVKAEPVDMDDPAERHPVRGNDGVRDNARAASKDAPPMAEAAVARGAHSMDSPDDRADGAHALQLDAESERTHDTAVLDRLADRARVDRPLCVWECRGGMWRLVFAARPGAHPRRPWRIVAGSAEPPDSGASAAVVETGPVWIDRVAMVERARAWMASPAGVVAVASGLDCEPPPAAFCFAEGADALAFGNMWLSATARQCVARAPEEPSRDRDLMARLAVRLARAAVAGGDTPHGAECRGLVDALLCNAAH</sequence>